<dbReference type="GO" id="GO:0004252">
    <property type="term" value="F:serine-type endopeptidase activity"/>
    <property type="evidence" value="ECO:0007669"/>
    <property type="project" value="UniProtKB-UniRule"/>
</dbReference>
<dbReference type="PROSITE" id="PS51892">
    <property type="entry name" value="SUBTILASE"/>
    <property type="match status" value="1"/>
</dbReference>
<comment type="similarity">
    <text evidence="1 5 6">Belongs to the peptidase S8 family.</text>
</comment>
<feature type="compositionally biased region" description="Basic and acidic residues" evidence="7">
    <location>
        <begin position="929"/>
        <end position="939"/>
    </location>
</feature>
<dbReference type="InterPro" id="IPR022398">
    <property type="entry name" value="Peptidase_S8_His-AS"/>
</dbReference>
<dbReference type="InterPro" id="IPR023827">
    <property type="entry name" value="Peptidase_S8_Asp-AS"/>
</dbReference>
<evidence type="ECO:0000256" key="5">
    <source>
        <dbReference type="PROSITE-ProRule" id="PRU01240"/>
    </source>
</evidence>
<dbReference type="InterPro" id="IPR050131">
    <property type="entry name" value="Peptidase_S8_subtilisin-like"/>
</dbReference>
<dbReference type="Proteomes" id="UP000242637">
    <property type="component" value="Chromosome 1"/>
</dbReference>
<feature type="active site" description="Charge relay system" evidence="5">
    <location>
        <position position="377"/>
    </location>
</feature>
<dbReference type="STRING" id="1121387.GCA_000429885_01993"/>
<dbReference type="GO" id="GO:0006508">
    <property type="term" value="P:proteolysis"/>
    <property type="evidence" value="ECO:0007669"/>
    <property type="project" value="UniProtKB-KW"/>
</dbReference>
<evidence type="ECO:0000259" key="9">
    <source>
        <dbReference type="Pfam" id="PF00082"/>
    </source>
</evidence>
<keyword evidence="3 5" id="KW-0378">Hydrolase</keyword>
<proteinExistence type="inferred from homology"/>
<evidence type="ECO:0000256" key="4">
    <source>
        <dbReference type="ARBA" id="ARBA00022825"/>
    </source>
</evidence>
<evidence type="ECO:0000313" key="11">
    <source>
        <dbReference type="EMBL" id="SNV21696.1"/>
    </source>
</evidence>
<dbReference type="PROSITE" id="PS00138">
    <property type="entry name" value="SUBTILASE_SER"/>
    <property type="match status" value="1"/>
</dbReference>
<dbReference type="Gene3D" id="3.40.50.200">
    <property type="entry name" value="Peptidase S8/S53 domain"/>
    <property type="match status" value="1"/>
</dbReference>
<dbReference type="OrthoDB" id="9813435at2"/>
<dbReference type="InterPro" id="IPR023828">
    <property type="entry name" value="Peptidase_S8_Ser-AS"/>
</dbReference>
<keyword evidence="2 5" id="KW-0645">Protease</keyword>
<dbReference type="InterPro" id="IPR015500">
    <property type="entry name" value="Peptidase_S8_subtilisin-rel"/>
</dbReference>
<feature type="active site" description="Charge relay system" evidence="5">
    <location>
        <position position="196"/>
    </location>
</feature>
<feature type="region of interest" description="Disordered" evidence="7">
    <location>
        <begin position="27"/>
        <end position="59"/>
    </location>
</feature>
<evidence type="ECO:0000259" key="10">
    <source>
        <dbReference type="Pfam" id="PF04151"/>
    </source>
</evidence>
<dbReference type="EMBL" id="LT906453">
    <property type="protein sequence ID" value="SNV21696.1"/>
    <property type="molecule type" value="Genomic_DNA"/>
</dbReference>
<evidence type="ECO:0000256" key="6">
    <source>
        <dbReference type="RuleBase" id="RU003355"/>
    </source>
</evidence>
<protein>
    <submittedName>
        <fullName evidence="11">Serine protease AprX</fullName>
        <ecNumber evidence="11">3.4.21.-</ecNumber>
    </submittedName>
</protein>
<feature type="domain" description="Peptidase C-terminal archaeal/bacterial" evidence="10">
    <location>
        <begin position="942"/>
        <end position="1008"/>
    </location>
</feature>
<evidence type="ECO:0000313" key="12">
    <source>
        <dbReference type="Proteomes" id="UP000242637"/>
    </source>
</evidence>
<organism evidence="11 12">
    <name type="scientific">Dermatophilus congolensis</name>
    <dbReference type="NCBI Taxonomy" id="1863"/>
    <lineage>
        <taxon>Bacteria</taxon>
        <taxon>Bacillati</taxon>
        <taxon>Actinomycetota</taxon>
        <taxon>Actinomycetes</taxon>
        <taxon>Micrococcales</taxon>
        <taxon>Dermatophilaceae</taxon>
        <taxon>Dermatophilus</taxon>
    </lineage>
</organism>
<dbReference type="Pfam" id="PF04151">
    <property type="entry name" value="PPC"/>
    <property type="match status" value="1"/>
</dbReference>
<dbReference type="InterPro" id="IPR000209">
    <property type="entry name" value="Peptidase_S8/S53_dom"/>
</dbReference>
<dbReference type="InterPro" id="IPR036852">
    <property type="entry name" value="Peptidase_S8/S53_dom_sf"/>
</dbReference>
<evidence type="ECO:0000256" key="2">
    <source>
        <dbReference type="ARBA" id="ARBA00022670"/>
    </source>
</evidence>
<dbReference type="InterPro" id="IPR007280">
    <property type="entry name" value="Peptidase_C_arc/bac"/>
</dbReference>
<keyword evidence="12" id="KW-1185">Reference proteome</keyword>
<feature type="compositionally biased region" description="Low complexity" evidence="7">
    <location>
        <begin position="150"/>
        <end position="162"/>
    </location>
</feature>
<feature type="chain" id="PRO_5039589309" evidence="8">
    <location>
        <begin position="31"/>
        <end position="1094"/>
    </location>
</feature>
<accession>A0A239VIJ3</accession>
<dbReference type="PANTHER" id="PTHR43806:SF11">
    <property type="entry name" value="CEREVISIN-RELATED"/>
    <property type="match status" value="1"/>
</dbReference>
<evidence type="ECO:0000256" key="3">
    <source>
        <dbReference type="ARBA" id="ARBA00022801"/>
    </source>
</evidence>
<dbReference type="PROSITE" id="PS00137">
    <property type="entry name" value="SUBTILASE_HIS"/>
    <property type="match status" value="1"/>
</dbReference>
<dbReference type="PROSITE" id="PS00136">
    <property type="entry name" value="SUBTILASE_ASP"/>
    <property type="match status" value="1"/>
</dbReference>
<reference evidence="11 12" key="1">
    <citation type="submission" date="2017-06" db="EMBL/GenBank/DDBJ databases">
        <authorList>
            <consortium name="Pathogen Informatics"/>
        </authorList>
    </citation>
    <scope>NUCLEOTIDE SEQUENCE [LARGE SCALE GENOMIC DNA]</scope>
    <source>
        <strain evidence="11 12">NCTC13039</strain>
    </source>
</reference>
<feature type="region of interest" description="Disordered" evidence="7">
    <location>
        <begin position="136"/>
        <end position="170"/>
    </location>
</feature>
<dbReference type="GeneID" id="63459543"/>
<evidence type="ECO:0000256" key="8">
    <source>
        <dbReference type="SAM" id="SignalP"/>
    </source>
</evidence>
<feature type="region of interest" description="Disordered" evidence="7">
    <location>
        <begin position="911"/>
        <end position="939"/>
    </location>
</feature>
<dbReference type="PANTHER" id="PTHR43806">
    <property type="entry name" value="PEPTIDASE S8"/>
    <property type="match status" value="1"/>
</dbReference>
<keyword evidence="4 5" id="KW-0720">Serine protease</keyword>
<dbReference type="AlphaFoldDB" id="A0A239VIJ3"/>
<dbReference type="Gene3D" id="2.60.120.380">
    <property type="match status" value="1"/>
</dbReference>
<sequence length="1094" mass="115433">MRARTSRIGNVATLALALTLGGATAIPASAEPLPPPSTTGGVSDGAKGAPDKEKMSSHSQELLIEAEAAGKSRVTVMTATERGKTAEVVKHLTSLGATIGYVHDKLGYVRASLPTGKAEQVSTIPQVKYVDLDEIVSEPKPDPAPGTGTGSSPWTGPSPQTPAENPYLPTADTGAVAFTKKNPTYDGRGITIGVLDSGIDLEHPALATTTTGERKISNWITATDPLLESDPTWRVMLNRVSGETATFRGANWKLPHRDDAQYSIDIFRESSSARSEFKGDIDRNGKTDDSWGVLYDYQTHDIWVDTDGDHDFTNNTPMRPYAEKNQVGHFGKDNPSTRVQENVPFVVEYRTNVDLTPIGHAGTTADVINIGTVSSAHGTHVAGIAAANMPGWKMQGAAPGAKVVSAKACVYAGGCTSVALTEGMIELVANQRVDIVNMSIGGLPALNDGNNTRSALYNRIIDEYGVQIFISAGNSGAGTNTIGDPSVATDAVSVAAGASKDTWLANYGAKAKEEYWAQNYSSRGPREDGGFKPNIMAPGSAISAVPMFMDPEDIPQVSYKLPVGLSMFNGTSMASPQATGAAALLLSAARQNDLPVTPAQLRASLESTTRFIPGLEPTAQGNGLIRIDRAWPVLRKAPEASNKYAISAPVCTPLAHLLATPNKGEGIYNRCDATKGGHKAGQNRTYNVTITRTAGPQEATSHTLTWIGNDGTYSSTNAVELPLGKPVTIPVTATPKTLGTHAAILDITPRDNAIRGTRMMADIITSNALDTAPYTASMAGNIDRVRARSIFVTVPEKTQALQVNLAGIAHGSAVRFLAIDPLGMPVESEEIQNRCYTSIGDAKVCPPTSRAYTNPCPGVWEIVVDASRRTPVTSNSFRLTASAQGVTVDPAEKTIPTASVGSPTEINWNIKNDFGSTPVRGTGGPLGSAHEERPSISQGEKHTYKVAVPAGTSRLEISTGKPADINSDLDIVVRDASGTEVGRAATSSAEETVTLTNPTAGTYTVEIDGYTIPGGKMAYDYQDVYYSSTLGKLTINNGPLRTLEHGATLPITGEITPNTQPDEGRHMFGELTIMNSENAAIGSAKVSIEKITTK</sequence>
<feature type="domain" description="Peptidase S8/S53" evidence="9">
    <location>
        <begin position="187"/>
        <end position="611"/>
    </location>
</feature>
<keyword evidence="8" id="KW-0732">Signal</keyword>
<evidence type="ECO:0000256" key="1">
    <source>
        <dbReference type="ARBA" id="ARBA00011073"/>
    </source>
</evidence>
<dbReference type="EC" id="3.4.21.-" evidence="11"/>
<dbReference type="RefSeq" id="WP_028327919.1">
    <property type="nucleotide sequence ID" value="NZ_LT906453.1"/>
</dbReference>
<evidence type="ECO:0000256" key="7">
    <source>
        <dbReference type="SAM" id="MobiDB-lite"/>
    </source>
</evidence>
<dbReference type="Pfam" id="PF00082">
    <property type="entry name" value="Peptidase_S8"/>
    <property type="match status" value="1"/>
</dbReference>
<feature type="active site" description="Charge relay system" evidence="5">
    <location>
        <position position="572"/>
    </location>
</feature>
<name>A0A239VIJ3_9MICO</name>
<dbReference type="KEGG" id="dco:SAMEA4475696_1318"/>
<dbReference type="SUPFAM" id="SSF52743">
    <property type="entry name" value="Subtilisin-like"/>
    <property type="match status" value="1"/>
</dbReference>
<dbReference type="PRINTS" id="PR00723">
    <property type="entry name" value="SUBTILISIN"/>
</dbReference>
<feature type="signal peptide" evidence="8">
    <location>
        <begin position="1"/>
        <end position="30"/>
    </location>
</feature>
<gene>
    <name evidence="11" type="primary">aprX</name>
    <name evidence="11" type="ORF">SAMEA4475696_01318</name>
</gene>